<dbReference type="EMBL" id="UINC01040391">
    <property type="protein sequence ID" value="SVB40195.1"/>
    <property type="molecule type" value="Genomic_DNA"/>
</dbReference>
<gene>
    <name evidence="2" type="ORF">METZ01_LOCUS193049</name>
</gene>
<evidence type="ECO:0000256" key="1">
    <source>
        <dbReference type="SAM" id="Coils"/>
    </source>
</evidence>
<sequence>MHRAAKWAIVAIALAVWVSGTGSPIVAQQETSPTQLRLDLDRLRVQINALQVRLTEIGERRDTLAEEFEAADVRLVLSRRQLEAVQLRLLVLSQQAQELKAEVGRLTGEMAKAREGLSARVVALYRMGPLSYS</sequence>
<evidence type="ECO:0000313" key="2">
    <source>
        <dbReference type="EMBL" id="SVB40195.1"/>
    </source>
</evidence>
<name>A0A382DPQ3_9ZZZZ</name>
<proteinExistence type="predicted"/>
<keyword evidence="1" id="KW-0175">Coiled coil</keyword>
<organism evidence="2">
    <name type="scientific">marine metagenome</name>
    <dbReference type="NCBI Taxonomy" id="408172"/>
    <lineage>
        <taxon>unclassified sequences</taxon>
        <taxon>metagenomes</taxon>
        <taxon>ecological metagenomes</taxon>
    </lineage>
</organism>
<reference evidence="2" key="1">
    <citation type="submission" date="2018-05" db="EMBL/GenBank/DDBJ databases">
        <authorList>
            <person name="Lanie J.A."/>
            <person name="Ng W.-L."/>
            <person name="Kazmierczak K.M."/>
            <person name="Andrzejewski T.M."/>
            <person name="Davidsen T.M."/>
            <person name="Wayne K.J."/>
            <person name="Tettelin H."/>
            <person name="Glass J.I."/>
            <person name="Rusch D."/>
            <person name="Podicherti R."/>
            <person name="Tsui H.-C.T."/>
            <person name="Winkler M.E."/>
        </authorList>
    </citation>
    <scope>NUCLEOTIDE SEQUENCE</scope>
</reference>
<feature type="coiled-coil region" evidence="1">
    <location>
        <begin position="40"/>
        <end position="116"/>
    </location>
</feature>
<accession>A0A382DPQ3</accession>
<protein>
    <submittedName>
        <fullName evidence="2">Uncharacterized protein</fullName>
    </submittedName>
</protein>
<dbReference type="AlphaFoldDB" id="A0A382DPQ3"/>
<feature type="non-terminal residue" evidence="2">
    <location>
        <position position="133"/>
    </location>
</feature>